<evidence type="ECO:0000313" key="2">
    <source>
        <dbReference type="Proteomes" id="UP000241118"/>
    </source>
</evidence>
<accession>A0A2P8IB59</accession>
<comment type="caution">
    <text evidence="1">The sequence shown here is derived from an EMBL/GenBank/DDBJ whole genome shotgun (WGS) entry which is preliminary data.</text>
</comment>
<organism evidence="1 2">
    <name type="scientific">Saccharothrix carnea</name>
    <dbReference type="NCBI Taxonomy" id="1280637"/>
    <lineage>
        <taxon>Bacteria</taxon>
        <taxon>Bacillati</taxon>
        <taxon>Actinomycetota</taxon>
        <taxon>Actinomycetes</taxon>
        <taxon>Pseudonocardiales</taxon>
        <taxon>Pseudonocardiaceae</taxon>
        <taxon>Saccharothrix</taxon>
    </lineage>
</organism>
<dbReference type="AlphaFoldDB" id="A0A2P8IB59"/>
<name>A0A2P8IB59_SACCR</name>
<dbReference type="InterPro" id="IPR009593">
    <property type="entry name" value="DUF1203"/>
</dbReference>
<reference evidence="1 2" key="1">
    <citation type="submission" date="2018-03" db="EMBL/GenBank/DDBJ databases">
        <title>Genomic Encyclopedia of Type Strains, Phase III (KMG-III): the genomes of soil and plant-associated and newly described type strains.</title>
        <authorList>
            <person name="Whitman W."/>
        </authorList>
    </citation>
    <scope>NUCLEOTIDE SEQUENCE [LARGE SCALE GENOMIC DNA]</scope>
    <source>
        <strain evidence="1 2">CGMCC 4.7097</strain>
    </source>
</reference>
<proteinExistence type="predicted"/>
<sequence length="150" mass="16293">MRIHALPDDVLDRARKLAGTDEHHELHPESPGAPLRCCLRKAGPGEPVILFRHTPTAGTGPYEELGPVFAHAEPCAGPATTAEFPEAFRHAPRTLRAYTAEGRIHGGEIATPDTLTDRVDALFDDPDVAEVQVRSVSHGCFLFAITRDRA</sequence>
<evidence type="ECO:0000313" key="1">
    <source>
        <dbReference type="EMBL" id="PSL55691.1"/>
    </source>
</evidence>
<dbReference type="EMBL" id="PYAX01000005">
    <property type="protein sequence ID" value="PSL55691.1"/>
    <property type="molecule type" value="Genomic_DNA"/>
</dbReference>
<dbReference type="PIRSF" id="PIRSF034110">
    <property type="entry name" value="DUF1203"/>
    <property type="match status" value="1"/>
</dbReference>
<dbReference type="RefSeq" id="WP_181320219.1">
    <property type="nucleotide sequence ID" value="NZ_PYAX01000005.1"/>
</dbReference>
<dbReference type="Pfam" id="PF06718">
    <property type="entry name" value="DUF1203"/>
    <property type="match status" value="1"/>
</dbReference>
<dbReference type="Proteomes" id="UP000241118">
    <property type="component" value="Unassembled WGS sequence"/>
</dbReference>
<gene>
    <name evidence="1" type="ORF">B0I31_105663</name>
</gene>
<protein>
    <submittedName>
        <fullName evidence="1">Uncharacterized protein DUF1203</fullName>
    </submittedName>
</protein>
<keyword evidence="2" id="KW-1185">Reference proteome</keyword>